<feature type="compositionally biased region" description="Basic and acidic residues" evidence="1">
    <location>
        <begin position="443"/>
        <end position="459"/>
    </location>
</feature>
<reference evidence="2 3" key="1">
    <citation type="submission" date="2020-04" db="EMBL/GenBank/DDBJ databases">
        <title>MicrobeNet Type strains.</title>
        <authorList>
            <person name="Nicholson A.C."/>
        </authorList>
    </citation>
    <scope>NUCLEOTIDE SEQUENCE [LARGE SCALE GENOMIC DNA]</scope>
    <source>
        <strain evidence="2 3">JCM 12354</strain>
    </source>
</reference>
<feature type="compositionally biased region" description="Low complexity" evidence="1">
    <location>
        <begin position="364"/>
        <end position="373"/>
    </location>
</feature>
<dbReference type="InterPro" id="IPR038332">
    <property type="entry name" value="PPE_sf"/>
</dbReference>
<feature type="compositionally biased region" description="Gly residues" evidence="1">
    <location>
        <begin position="330"/>
        <end position="363"/>
    </location>
</feature>
<dbReference type="AlphaFoldDB" id="A0A846Y6W8"/>
<proteinExistence type="predicted"/>
<name>A0A846Y6W8_9NOCA</name>
<protein>
    <recommendedName>
        <fullName evidence="4">PPE family domain-containing protein</fullName>
    </recommendedName>
</protein>
<dbReference type="RefSeq" id="WP_067877338.1">
    <property type="nucleotide sequence ID" value="NZ_JAAXOP010000019.1"/>
</dbReference>
<feature type="compositionally biased region" description="Basic and acidic residues" evidence="1">
    <location>
        <begin position="404"/>
        <end position="428"/>
    </location>
</feature>
<feature type="compositionally biased region" description="Gly residues" evidence="1">
    <location>
        <begin position="246"/>
        <end position="255"/>
    </location>
</feature>
<sequence length="459" mass="46189">MGPQPGSTPPIIGLTEAAAAGDISLDPSLVPKADAAKFYQSSAAEAAAVAGNADHDADYIPDGVMEFFRGMRHQEILDGVATMLPGVMHTTAQTWKKIADATLFNTMGLNAKVRKSIAGGWDGAAADAVTAATTRFTNQMSEMHNVTQSVMGRIEAVAYGADVVTKQVPPIPPVQPVPAVPGAESPKDAVAGVTASSSEEQTAQWAMVNHYVPTYRAAGQQVPMFVPPTAPDDEGGDNPPGVVGRVPGGTGGPVDGPGTDNQSGPEDHSDTADQNSGDDQQAGTDPASTDAASNQTSPAANTQRPTSTTAAGLDPTATTPADVNTSATGTGPGGMPGYSRTGGPGSTRGPGSNGGPSGPGGPGRSVPGVPGAGNPVANPGFLGRPAAAAGTSGLPGMGMPGARGKGEEDKERKGDPDLLVHERNKIDLIGDPTPAVPPVFGADPHDATPERRKQTESDW</sequence>
<feature type="compositionally biased region" description="Gly residues" evidence="1">
    <location>
        <begin position="393"/>
        <end position="403"/>
    </location>
</feature>
<dbReference type="Gene3D" id="1.20.1260.20">
    <property type="entry name" value="PPE superfamily"/>
    <property type="match status" value="1"/>
</dbReference>
<evidence type="ECO:0000313" key="3">
    <source>
        <dbReference type="Proteomes" id="UP000565711"/>
    </source>
</evidence>
<feature type="region of interest" description="Disordered" evidence="1">
    <location>
        <begin position="223"/>
        <end position="459"/>
    </location>
</feature>
<keyword evidence="3" id="KW-1185">Reference proteome</keyword>
<evidence type="ECO:0008006" key="4">
    <source>
        <dbReference type="Google" id="ProtNLM"/>
    </source>
</evidence>
<evidence type="ECO:0000256" key="1">
    <source>
        <dbReference type="SAM" id="MobiDB-lite"/>
    </source>
</evidence>
<comment type="caution">
    <text evidence="2">The sequence shown here is derived from an EMBL/GenBank/DDBJ whole genome shotgun (WGS) entry which is preliminary data.</text>
</comment>
<organism evidence="2 3">
    <name type="scientific">Nocardia vermiculata</name>
    <dbReference type="NCBI Taxonomy" id="257274"/>
    <lineage>
        <taxon>Bacteria</taxon>
        <taxon>Bacillati</taxon>
        <taxon>Actinomycetota</taxon>
        <taxon>Actinomycetes</taxon>
        <taxon>Mycobacteriales</taxon>
        <taxon>Nocardiaceae</taxon>
        <taxon>Nocardia</taxon>
    </lineage>
</organism>
<gene>
    <name evidence="2" type="ORF">HGA08_25890</name>
</gene>
<evidence type="ECO:0000313" key="2">
    <source>
        <dbReference type="EMBL" id="NKY53632.1"/>
    </source>
</evidence>
<feature type="compositionally biased region" description="Polar residues" evidence="1">
    <location>
        <begin position="272"/>
        <end position="329"/>
    </location>
</feature>
<dbReference type="EMBL" id="JAAXOP010000019">
    <property type="protein sequence ID" value="NKY53632.1"/>
    <property type="molecule type" value="Genomic_DNA"/>
</dbReference>
<dbReference type="Proteomes" id="UP000565711">
    <property type="component" value="Unassembled WGS sequence"/>
</dbReference>
<accession>A0A846Y6W8</accession>